<name>D8LYU9_BLAHO</name>
<evidence type="ECO:0000259" key="9">
    <source>
        <dbReference type="Pfam" id="PF03175"/>
    </source>
</evidence>
<dbReference type="OrthoDB" id="108321at2759"/>
<dbReference type="Pfam" id="PF03175">
    <property type="entry name" value="DNA_pol_B_2"/>
    <property type="match status" value="1"/>
</dbReference>
<evidence type="ECO:0000313" key="11">
    <source>
        <dbReference type="Proteomes" id="UP000008312"/>
    </source>
</evidence>
<evidence type="ECO:0000256" key="7">
    <source>
        <dbReference type="ARBA" id="ARBA00023125"/>
    </source>
</evidence>
<feature type="domain" description="DNA-directed DNA polymerase family B mitochondria/virus" evidence="9">
    <location>
        <begin position="258"/>
        <end position="586"/>
    </location>
</feature>
<dbReference type="GeneID" id="24918491"/>
<dbReference type="RefSeq" id="XP_012895036.1">
    <property type="nucleotide sequence ID" value="XM_013039582.1"/>
</dbReference>
<dbReference type="Proteomes" id="UP000008312">
    <property type="component" value="Unassembled WGS sequence"/>
</dbReference>
<keyword evidence="11" id="KW-1185">Reference proteome</keyword>
<dbReference type="SUPFAM" id="SSF53098">
    <property type="entry name" value="Ribonuclease H-like"/>
    <property type="match status" value="1"/>
</dbReference>
<keyword evidence="4" id="KW-0548">Nucleotidyltransferase</keyword>
<comment type="similarity">
    <text evidence="1">Belongs to the DNA polymerase type-B family.</text>
</comment>
<dbReference type="InterPro" id="IPR043502">
    <property type="entry name" value="DNA/RNA_pol_sf"/>
</dbReference>
<comment type="catalytic activity">
    <reaction evidence="8">
        <text>DNA(n) + a 2'-deoxyribonucleoside 5'-triphosphate = DNA(n+1) + diphosphate</text>
        <dbReference type="Rhea" id="RHEA:22508"/>
        <dbReference type="Rhea" id="RHEA-COMP:17339"/>
        <dbReference type="Rhea" id="RHEA-COMP:17340"/>
        <dbReference type="ChEBI" id="CHEBI:33019"/>
        <dbReference type="ChEBI" id="CHEBI:61560"/>
        <dbReference type="ChEBI" id="CHEBI:173112"/>
        <dbReference type="EC" id="2.7.7.7"/>
    </reaction>
</comment>
<keyword evidence="6" id="KW-0239">DNA-directed DNA polymerase</keyword>
<evidence type="ECO:0000256" key="4">
    <source>
        <dbReference type="ARBA" id="ARBA00022695"/>
    </source>
</evidence>
<keyword evidence="7" id="KW-0238">DNA-binding</keyword>
<protein>
    <recommendedName>
        <fullName evidence="2">DNA-directed DNA polymerase</fullName>
        <ecNumber evidence="2">2.7.7.7</ecNumber>
    </recommendedName>
</protein>
<dbReference type="Gene3D" id="3.30.420.10">
    <property type="entry name" value="Ribonuclease H-like superfamily/Ribonuclease H"/>
    <property type="match status" value="1"/>
</dbReference>
<dbReference type="AlphaFoldDB" id="D8LYU9"/>
<proteinExistence type="inferred from homology"/>
<gene>
    <name evidence="10" type="ORF">GSBLH_T00001218001</name>
</gene>
<dbReference type="GO" id="GO:0003677">
    <property type="term" value="F:DNA binding"/>
    <property type="evidence" value="ECO:0007669"/>
    <property type="project" value="UniProtKB-KW"/>
</dbReference>
<dbReference type="PANTHER" id="PTHR31511">
    <property type="entry name" value="PROTEIN CBG23764"/>
    <property type="match status" value="1"/>
</dbReference>
<dbReference type="InParanoid" id="D8LYU9"/>
<sequence>MEYLTQLQGSVKTYLFDELPLESTSKVEKDFRSATVCPFCRKKLEDDKVRHHAHVAGEYTTGKGEVRHFEAGQYICTCCTKCNLQLSFNKKNYRLPVYFHNGSHYDFTFIMKLIATMPGGNLEVIPTTEDKEMQIEYNGIQFKDSLKLISSPLRSIVAQTLGGNLDLYVHTKQQLRKYCESRGKQWNDEYIDLLTRKEPMFYSLIKSYETLNNTVIPSREQCIDDMKGEMMPQDEYDHMVKLWKTFDIKTWGEYYELYNVLDVTLMADAFEHFRNTTLNAFGVDPMHYITAPQMAYSLFLKVTMEGDHSESSLMTLARKWAQYIMRINANEGLAEKQLVKVFLNRMGEFYESKGIRLMETNDIDDFMRLLKNLRGGITQIVKRHAKVNIDNKEQATSSQGIYYLDANNLYGGAMHRMMPYELVGVPERREVMEKINRDPNGWVQSLKTFGKYGFFIECDIEAPVELHDKFNDLPFFPVQKAGMYSDGIKKYAEKNDIVDKVKEVNTPKLICDLVPRQKYLVHYSLLQLDIQQGYRVTHIHHIIRFKQAPFIFEYVNMLSEKRAKSKTTVEKNLYKLLANSTYGKFVETGLKRIESDSVANTWNEREAIMQKHGYDIIAGTTMYSENLIGIKLNTPVRRVEKPFFIGFAILDMSKHIIYDFYYNVLKNTFDNVELLGQDTDSLIVQLHDRANIVHKMCDMYKSFDFSELDNTSYFYGELVNYYEHEVDKSKFPSLDSFLNFNKKLPGPIFKDEHNGHRITEFVGLRPKMYCLVDEKHVIHNAAKGVPRNVVIDGERMSVKNIDLYKRVLEAEKKEDAVIEGSFKRINNQAFDISTKEQTKTLMTCTDNKRWILDDNIHTLAFGHYRLKDM</sequence>
<evidence type="ECO:0000256" key="1">
    <source>
        <dbReference type="ARBA" id="ARBA00005755"/>
    </source>
</evidence>
<evidence type="ECO:0000256" key="2">
    <source>
        <dbReference type="ARBA" id="ARBA00012417"/>
    </source>
</evidence>
<dbReference type="PANTHER" id="PTHR31511:SF12">
    <property type="entry name" value="RHO TERMINATION FACTOR N-TERMINAL DOMAIN-CONTAINING PROTEIN"/>
    <property type="match status" value="1"/>
</dbReference>
<evidence type="ECO:0000313" key="10">
    <source>
        <dbReference type="EMBL" id="CBK20988.2"/>
    </source>
</evidence>
<accession>D8LYU9</accession>
<dbReference type="EC" id="2.7.7.7" evidence="2"/>
<keyword evidence="5" id="KW-0235">DNA replication</keyword>
<dbReference type="GO" id="GO:0000166">
    <property type="term" value="F:nucleotide binding"/>
    <property type="evidence" value="ECO:0007669"/>
    <property type="project" value="InterPro"/>
</dbReference>
<evidence type="ECO:0000256" key="6">
    <source>
        <dbReference type="ARBA" id="ARBA00022932"/>
    </source>
</evidence>
<dbReference type="InterPro" id="IPR012337">
    <property type="entry name" value="RNaseH-like_sf"/>
</dbReference>
<dbReference type="GO" id="GO:0006260">
    <property type="term" value="P:DNA replication"/>
    <property type="evidence" value="ECO:0007669"/>
    <property type="project" value="UniProtKB-KW"/>
</dbReference>
<keyword evidence="3" id="KW-0808">Transferase</keyword>
<dbReference type="InterPro" id="IPR036397">
    <property type="entry name" value="RNaseH_sf"/>
</dbReference>
<dbReference type="InterPro" id="IPR004868">
    <property type="entry name" value="DNA-dir_DNA_pol_B_mt/vir"/>
</dbReference>
<evidence type="ECO:0000256" key="8">
    <source>
        <dbReference type="ARBA" id="ARBA00049244"/>
    </source>
</evidence>
<reference evidence="10" key="1">
    <citation type="submission" date="2010-02" db="EMBL/GenBank/DDBJ databases">
        <title>Sequencing and annotation of the Blastocystis hominis genome.</title>
        <authorList>
            <person name="Wincker P."/>
        </authorList>
    </citation>
    <scope>NUCLEOTIDE SEQUENCE</scope>
    <source>
        <strain evidence="10">Singapore isolate B</strain>
    </source>
</reference>
<evidence type="ECO:0000256" key="3">
    <source>
        <dbReference type="ARBA" id="ARBA00022679"/>
    </source>
</evidence>
<dbReference type="EMBL" id="FN668640">
    <property type="protein sequence ID" value="CBK20988.2"/>
    <property type="molecule type" value="Genomic_DNA"/>
</dbReference>
<dbReference type="SUPFAM" id="SSF56672">
    <property type="entry name" value="DNA/RNA polymerases"/>
    <property type="match status" value="1"/>
</dbReference>
<organism evidence="10">
    <name type="scientific">Blastocystis hominis</name>
    <dbReference type="NCBI Taxonomy" id="12968"/>
    <lineage>
        <taxon>Eukaryota</taxon>
        <taxon>Sar</taxon>
        <taxon>Stramenopiles</taxon>
        <taxon>Bigyra</taxon>
        <taxon>Opalozoa</taxon>
        <taxon>Opalinata</taxon>
        <taxon>Blastocystidae</taxon>
        <taxon>Blastocystis</taxon>
    </lineage>
</organism>
<evidence type="ECO:0000256" key="5">
    <source>
        <dbReference type="ARBA" id="ARBA00022705"/>
    </source>
</evidence>
<dbReference type="GO" id="GO:0003887">
    <property type="term" value="F:DNA-directed DNA polymerase activity"/>
    <property type="evidence" value="ECO:0007669"/>
    <property type="project" value="UniProtKB-KW"/>
</dbReference>